<dbReference type="AlphaFoldDB" id="F8FK71"/>
<dbReference type="Proteomes" id="UP000006620">
    <property type="component" value="Chromosome"/>
</dbReference>
<evidence type="ECO:0000313" key="3">
    <source>
        <dbReference type="EMBL" id="AEI44752.1"/>
    </source>
</evidence>
<feature type="chain" id="PRO_5039052955" description="Secreted protein" evidence="2">
    <location>
        <begin position="23"/>
        <end position="289"/>
    </location>
</feature>
<dbReference type="PATRIC" id="fig|1036673.3.peg.5792"/>
<dbReference type="HOGENOM" id="CLU_055269_0_1_9"/>
<accession>F8FK71</accession>
<dbReference type="KEGG" id="pms:KNP414_06230"/>
<dbReference type="RefSeq" id="WP_013919896.1">
    <property type="nucleotide sequence ID" value="NC_015690.1"/>
</dbReference>
<dbReference type="EMBL" id="CP002869">
    <property type="protein sequence ID" value="AEI44752.1"/>
    <property type="molecule type" value="Genomic_DNA"/>
</dbReference>
<reference evidence="3 4" key="2">
    <citation type="journal article" date="2013" name="Genome Announc.">
        <title>Genome Sequence of Growth-Improving Paenibacillus mucilaginosus Strain KNP414.</title>
        <authorList>
            <person name="Lu J.J."/>
            <person name="Wang J.F."/>
            <person name="Hu X.F."/>
        </authorList>
    </citation>
    <scope>NUCLEOTIDE SEQUENCE [LARGE SCALE GENOMIC DNA]</scope>
    <source>
        <strain evidence="3 4">KNP414</strain>
    </source>
</reference>
<protein>
    <recommendedName>
        <fullName evidence="5">Secreted protein</fullName>
    </recommendedName>
</protein>
<proteinExistence type="predicted"/>
<evidence type="ECO:0000256" key="2">
    <source>
        <dbReference type="SAM" id="SignalP"/>
    </source>
</evidence>
<dbReference type="PROSITE" id="PS51257">
    <property type="entry name" value="PROKAR_LIPOPROTEIN"/>
    <property type="match status" value="1"/>
</dbReference>
<evidence type="ECO:0008006" key="5">
    <source>
        <dbReference type="Google" id="ProtNLM"/>
    </source>
</evidence>
<evidence type="ECO:0000256" key="1">
    <source>
        <dbReference type="SAM" id="MobiDB-lite"/>
    </source>
</evidence>
<organism evidence="3 4">
    <name type="scientific">Paenibacillus mucilaginosus (strain KNP414)</name>
    <dbReference type="NCBI Taxonomy" id="1036673"/>
    <lineage>
        <taxon>Bacteria</taxon>
        <taxon>Bacillati</taxon>
        <taxon>Bacillota</taxon>
        <taxon>Bacilli</taxon>
        <taxon>Bacillales</taxon>
        <taxon>Paenibacillaceae</taxon>
        <taxon>Paenibacillus</taxon>
    </lineage>
</organism>
<feature type="region of interest" description="Disordered" evidence="1">
    <location>
        <begin position="26"/>
        <end position="60"/>
    </location>
</feature>
<gene>
    <name evidence="3" type="ordered locus">KNP414_06230</name>
</gene>
<keyword evidence="2" id="KW-0732">Signal</keyword>
<name>F8FK71_PAEMK</name>
<sequence>MKKWIVTLAVLSLVLAGCGANKNGGTGGAAGHEGHGQHQETPAAGQKDEHAGHGGEAKTELSTKAVWKMNPAQPQAGQDTSVSIQIQDDKGQPVEKFDLNHEKQLHLIAVSKDLSYFDHIHPEYKGKGVFEITTKLPAGGAYKLFADYVPTGSTATTKSEWIQVGGGAPAAKAPEPESKLTKVVDGKEISLQIDGLAAGKEVMLTYHLSDAATKKPIENLEPYLGAVGHVVILDEAAEQYLHVHPMDEKAKGPEAQFMTTFPKSGIYKIWGQFQQGGKTFIVPFVVKVP</sequence>
<feature type="signal peptide" evidence="2">
    <location>
        <begin position="1"/>
        <end position="22"/>
    </location>
</feature>
<evidence type="ECO:0000313" key="4">
    <source>
        <dbReference type="Proteomes" id="UP000006620"/>
    </source>
</evidence>
<feature type="compositionally biased region" description="Basic and acidic residues" evidence="1">
    <location>
        <begin position="46"/>
        <end position="60"/>
    </location>
</feature>
<reference evidence="4" key="1">
    <citation type="submission" date="2011-06" db="EMBL/GenBank/DDBJ databases">
        <title>Complete genome sequence of Paenibacillus mucilaginosus KNP414.</title>
        <authorList>
            <person name="Wang J."/>
            <person name="Hu S."/>
            <person name="Hu X."/>
            <person name="Zhang B."/>
            <person name="Dong D."/>
            <person name="Zhang S."/>
            <person name="Zhao K."/>
            <person name="Wu D."/>
        </authorList>
    </citation>
    <scope>NUCLEOTIDE SEQUENCE [LARGE SCALE GENOMIC DNA]</scope>
    <source>
        <strain evidence="4">KNP414</strain>
    </source>
</reference>